<evidence type="ECO:0000313" key="2">
    <source>
        <dbReference type="Proteomes" id="UP000018538"/>
    </source>
</evidence>
<dbReference type="AlphaFoldDB" id="V7PRX0"/>
<dbReference type="Proteomes" id="UP000018538">
    <property type="component" value="Unassembled WGS sequence"/>
</dbReference>
<evidence type="ECO:0000313" key="1">
    <source>
        <dbReference type="EMBL" id="ETB62164.1"/>
    </source>
</evidence>
<sequence>MYVKKKIIDFYKNNMFVLGLGTTWALLISTGCVFSLKYFSNFEHRHLYIIDGINIAKLHLNFTNNDEIKIIKKKGNFDSSNQRAKCEILLSLKGEQFWVNINSINCQKIKNKNNNKNNNDDMDEEDIDISDYIENPYLIKKKIKSFFYKIKSFIIPFISSNNKIKENNLCDDKNNSSSKICTASQNEKENIVDKDKETIRIIQQQYPWKINNIIIVKKKKNPNECADNSVVSSLNQSENNVAENNGAENNGAKNKNAIPIADLFYNFKTFINNFFDYNYEIYPIYGNPRENTYYYKYVNKNRELNKTQKYIGKIMLCAFCLSTILAIKRIRIYKNSYSGLNYVKNFVLNNKQLFHILGDTQIQILSISGLYKQNYVNSKIYFQTCQQNGIVQLIATKNKNDKTFNLLHAKLLLKNDSIELKRDNTILGTGKY</sequence>
<gene>
    <name evidence="1" type="ORF">YYC_00789</name>
</gene>
<reference evidence="1 2" key="1">
    <citation type="submission" date="2013-11" db="EMBL/GenBank/DDBJ databases">
        <title>The Genome Sequence of Plasmodium yoelii 17X.</title>
        <authorList>
            <consortium name="The Broad Institute Genomics Platform"/>
            <consortium name="The Broad Institute Genome Sequencing Center for Infectious Disease"/>
            <person name="Neafsey D."/>
            <person name="Adams J."/>
            <person name="Walker B."/>
            <person name="Young S.K."/>
            <person name="Zeng Q."/>
            <person name="Gargeya S."/>
            <person name="Fitzgerald M."/>
            <person name="Haas B."/>
            <person name="Abouelleil A."/>
            <person name="Alvarado L."/>
            <person name="Chapman S.B."/>
            <person name="Gainer-Dewar J."/>
            <person name="Goldberg J."/>
            <person name="Griggs A."/>
            <person name="Gujja S."/>
            <person name="Hansen M."/>
            <person name="Howarth C."/>
            <person name="Imamovic A."/>
            <person name="Ireland A."/>
            <person name="Larimer J."/>
            <person name="McCowan C."/>
            <person name="Murphy C."/>
            <person name="Pearson M."/>
            <person name="Poon T.W."/>
            <person name="Priest M."/>
            <person name="Roberts A."/>
            <person name="Saif S."/>
            <person name="Shea T."/>
            <person name="Sykes S."/>
            <person name="Wortman J."/>
            <person name="Nusbaum C."/>
            <person name="Birren B."/>
        </authorList>
    </citation>
    <scope>NUCLEOTIDE SEQUENCE [LARGE SCALE GENOMIC DNA]</scope>
    <source>
        <strain evidence="1 2">17X</strain>
    </source>
</reference>
<dbReference type="PROSITE" id="PS51257">
    <property type="entry name" value="PROKAR_LIPOPROTEIN"/>
    <property type="match status" value="1"/>
</dbReference>
<keyword evidence="2" id="KW-1185">Reference proteome</keyword>
<proteinExistence type="predicted"/>
<accession>V7PRX0</accession>
<protein>
    <submittedName>
        <fullName evidence="1">Uncharacterized protein</fullName>
    </submittedName>
</protein>
<dbReference type="OrthoDB" id="370861at2759"/>
<organism evidence="1 2">
    <name type="scientific">Plasmodium yoelii 17X</name>
    <dbReference type="NCBI Taxonomy" id="1323249"/>
    <lineage>
        <taxon>Eukaryota</taxon>
        <taxon>Sar</taxon>
        <taxon>Alveolata</taxon>
        <taxon>Apicomplexa</taxon>
        <taxon>Aconoidasida</taxon>
        <taxon>Haemosporida</taxon>
        <taxon>Plasmodiidae</taxon>
        <taxon>Plasmodium</taxon>
        <taxon>Plasmodium (Vinckeia)</taxon>
    </lineage>
</organism>
<name>V7PRX0_PLAYE</name>
<dbReference type="EMBL" id="KI635731">
    <property type="protein sequence ID" value="ETB62164.1"/>
    <property type="molecule type" value="Genomic_DNA"/>
</dbReference>